<evidence type="ECO:0000259" key="12">
    <source>
        <dbReference type="Pfam" id="PF00155"/>
    </source>
</evidence>
<proteinExistence type="inferred from homology"/>
<comment type="caution">
    <text evidence="13">The sequence shown here is derived from an EMBL/GenBank/DDBJ whole genome shotgun (WGS) entry which is preliminary data.</text>
</comment>
<comment type="subunit">
    <text evidence="4 11">Homodimer.</text>
</comment>
<dbReference type="Gene3D" id="3.40.640.10">
    <property type="entry name" value="Type I PLP-dependent aspartate aminotransferase-like (Major domain)"/>
    <property type="match status" value="1"/>
</dbReference>
<feature type="domain" description="Aminotransferase class I/classII large" evidence="12">
    <location>
        <begin position="34"/>
        <end position="359"/>
    </location>
</feature>
<gene>
    <name evidence="11 13" type="primary">hisC</name>
    <name evidence="13" type="ORF">EXN68_20570</name>
</gene>
<evidence type="ECO:0000313" key="14">
    <source>
        <dbReference type="Proteomes" id="UP000315434"/>
    </source>
</evidence>
<organism evidence="13 14">
    <name type="scientific">Rhizobium rhizogenes</name>
    <name type="common">Agrobacterium rhizogenes</name>
    <dbReference type="NCBI Taxonomy" id="359"/>
    <lineage>
        <taxon>Bacteria</taxon>
        <taxon>Pseudomonadati</taxon>
        <taxon>Pseudomonadota</taxon>
        <taxon>Alphaproteobacteria</taxon>
        <taxon>Hyphomicrobiales</taxon>
        <taxon>Rhizobiaceae</taxon>
        <taxon>Rhizobium/Agrobacterium group</taxon>
        <taxon>Rhizobium</taxon>
    </lineage>
</organism>
<dbReference type="InterPro" id="IPR015421">
    <property type="entry name" value="PyrdxlP-dep_Trfase_major"/>
</dbReference>
<dbReference type="RefSeq" id="WP_142842628.1">
    <property type="nucleotide sequence ID" value="NZ_SGNY01000008.1"/>
</dbReference>
<dbReference type="Proteomes" id="UP000315434">
    <property type="component" value="Unassembled WGS sequence"/>
</dbReference>
<dbReference type="GO" id="GO:0000105">
    <property type="term" value="P:L-histidine biosynthetic process"/>
    <property type="evidence" value="ECO:0007669"/>
    <property type="project" value="UniProtKB-UniRule"/>
</dbReference>
<dbReference type="Pfam" id="PF00155">
    <property type="entry name" value="Aminotran_1_2"/>
    <property type="match status" value="1"/>
</dbReference>
<evidence type="ECO:0000256" key="2">
    <source>
        <dbReference type="ARBA" id="ARBA00005011"/>
    </source>
</evidence>
<comment type="similarity">
    <text evidence="3 11">Belongs to the class-II pyridoxal-phosphate-dependent aminotransferase family. Histidinol-phosphate aminotransferase subfamily.</text>
</comment>
<evidence type="ECO:0000256" key="7">
    <source>
        <dbReference type="ARBA" id="ARBA00022679"/>
    </source>
</evidence>
<name>A0A546XB85_RHIRH</name>
<feature type="modified residue" description="N6-(pyridoxal phosphate)lysine" evidence="11">
    <location>
        <position position="225"/>
    </location>
</feature>
<protein>
    <recommendedName>
        <fullName evidence="11">Histidinol-phosphate aminotransferase</fullName>
        <ecNumber evidence="11">2.6.1.9</ecNumber>
    </recommendedName>
    <alternativeName>
        <fullName evidence="11">Imidazole acetol-phosphate transaminase</fullName>
    </alternativeName>
</protein>
<reference evidence="13 14" key="1">
    <citation type="journal article" date="2019" name="Appl. Microbiol. Biotechnol.">
        <title>Differential efficiency of wild type rhizogenic strains for rol gene transformation of plants.</title>
        <authorList>
            <person name="Desmet S."/>
            <person name="De Keyser E."/>
            <person name="Van Vaerenbergh J."/>
            <person name="Baeyen S."/>
            <person name="Van Huylenbroeck J."/>
            <person name="Geelen D."/>
            <person name="Dhooghe E."/>
        </authorList>
    </citation>
    <scope>NUCLEOTIDE SEQUENCE [LARGE SCALE GENOMIC DNA]</scope>
    <source>
        <strain evidence="13 14">GBBC3284</strain>
    </source>
</reference>
<keyword evidence="9 11" id="KW-0368">Histidine biosynthesis</keyword>
<evidence type="ECO:0000256" key="4">
    <source>
        <dbReference type="ARBA" id="ARBA00011738"/>
    </source>
</evidence>
<evidence type="ECO:0000256" key="3">
    <source>
        <dbReference type="ARBA" id="ARBA00007970"/>
    </source>
</evidence>
<keyword evidence="5 11" id="KW-0032">Aminotransferase</keyword>
<evidence type="ECO:0000256" key="8">
    <source>
        <dbReference type="ARBA" id="ARBA00022898"/>
    </source>
</evidence>
<dbReference type="NCBIfam" id="TIGR01141">
    <property type="entry name" value="hisC"/>
    <property type="match status" value="1"/>
</dbReference>
<dbReference type="InterPro" id="IPR015422">
    <property type="entry name" value="PyrdxlP-dep_Trfase_small"/>
</dbReference>
<keyword evidence="6 11" id="KW-0028">Amino-acid biosynthesis</keyword>
<sequence>MVEPLRLNPYVAELPPYNAGMNIAVARSKTGLTDIAALASNENPYGCSPKVAAALAGLDPSRYADPACVILRDALSKKLGVDGDRIVIGNGSEEMIAAVCRAVLRPFATVVAMTPGFGLHEIEPRANGAQIVRIPMTKDLRFDLEAMTIALRDKPSIFFISSPSNPVGPALERDQLSRLIAAVPKKTLLVFDEAYFEFCDENTPDGLELLAKSAISYVVLRTFSKAYGLAGLRVGYAVASDARLAQAMSSAKTPFNVNAAAQLAAVAALEDEGWMRSSVAKVIGERRRMAEAMTSLGLFVPQSRTNFLFIDIGCDSTIAFDHFLSHGVIVKPWKEPGFTSFIRVTVGLPAQNDRFLDALRLLKEKLLEADVPS</sequence>
<evidence type="ECO:0000256" key="9">
    <source>
        <dbReference type="ARBA" id="ARBA00023102"/>
    </source>
</evidence>
<comment type="pathway">
    <text evidence="2 11">Amino-acid biosynthesis; L-histidine biosynthesis; L-histidine from 5-phospho-alpha-D-ribose 1-diphosphate: step 7/9.</text>
</comment>
<dbReference type="EC" id="2.6.1.9" evidence="11"/>
<evidence type="ECO:0000256" key="6">
    <source>
        <dbReference type="ARBA" id="ARBA00022605"/>
    </source>
</evidence>
<dbReference type="GO" id="GO:0004400">
    <property type="term" value="F:histidinol-phosphate transaminase activity"/>
    <property type="evidence" value="ECO:0007669"/>
    <property type="project" value="UniProtKB-UniRule"/>
</dbReference>
<dbReference type="CDD" id="cd00609">
    <property type="entry name" value="AAT_like"/>
    <property type="match status" value="1"/>
</dbReference>
<dbReference type="InterPro" id="IPR050106">
    <property type="entry name" value="HistidinolP_aminotransfase"/>
</dbReference>
<dbReference type="UniPathway" id="UPA00031">
    <property type="reaction ID" value="UER00012"/>
</dbReference>
<keyword evidence="7 11" id="KW-0808">Transferase</keyword>
<dbReference type="SUPFAM" id="SSF53383">
    <property type="entry name" value="PLP-dependent transferases"/>
    <property type="match status" value="1"/>
</dbReference>
<evidence type="ECO:0000256" key="5">
    <source>
        <dbReference type="ARBA" id="ARBA00022576"/>
    </source>
</evidence>
<dbReference type="GO" id="GO:0030170">
    <property type="term" value="F:pyridoxal phosphate binding"/>
    <property type="evidence" value="ECO:0007669"/>
    <property type="project" value="InterPro"/>
</dbReference>
<dbReference type="PROSITE" id="PS00599">
    <property type="entry name" value="AA_TRANSFER_CLASS_2"/>
    <property type="match status" value="1"/>
</dbReference>
<dbReference type="PANTHER" id="PTHR43643:SF6">
    <property type="entry name" value="HISTIDINOL-PHOSPHATE AMINOTRANSFERASE"/>
    <property type="match status" value="1"/>
</dbReference>
<evidence type="ECO:0000256" key="1">
    <source>
        <dbReference type="ARBA" id="ARBA00001933"/>
    </source>
</evidence>
<comment type="cofactor">
    <cofactor evidence="1 11">
        <name>pyridoxal 5'-phosphate</name>
        <dbReference type="ChEBI" id="CHEBI:597326"/>
    </cofactor>
</comment>
<evidence type="ECO:0000256" key="10">
    <source>
        <dbReference type="ARBA" id="ARBA00047481"/>
    </source>
</evidence>
<evidence type="ECO:0000313" key="13">
    <source>
        <dbReference type="EMBL" id="TRA98006.1"/>
    </source>
</evidence>
<dbReference type="EMBL" id="SGNY01000008">
    <property type="protein sequence ID" value="TRA98006.1"/>
    <property type="molecule type" value="Genomic_DNA"/>
</dbReference>
<dbReference type="InterPro" id="IPR015424">
    <property type="entry name" value="PyrdxlP-dep_Trfase"/>
</dbReference>
<evidence type="ECO:0000256" key="11">
    <source>
        <dbReference type="HAMAP-Rule" id="MF_01023"/>
    </source>
</evidence>
<dbReference type="Gene3D" id="3.90.1150.10">
    <property type="entry name" value="Aspartate Aminotransferase, domain 1"/>
    <property type="match status" value="1"/>
</dbReference>
<accession>A0A546XB85</accession>
<dbReference type="InterPro" id="IPR004839">
    <property type="entry name" value="Aminotransferase_I/II_large"/>
</dbReference>
<comment type="catalytic activity">
    <reaction evidence="10 11">
        <text>L-histidinol phosphate + 2-oxoglutarate = 3-(imidazol-4-yl)-2-oxopropyl phosphate + L-glutamate</text>
        <dbReference type="Rhea" id="RHEA:23744"/>
        <dbReference type="ChEBI" id="CHEBI:16810"/>
        <dbReference type="ChEBI" id="CHEBI:29985"/>
        <dbReference type="ChEBI" id="CHEBI:57766"/>
        <dbReference type="ChEBI" id="CHEBI:57980"/>
        <dbReference type="EC" id="2.6.1.9"/>
    </reaction>
</comment>
<dbReference type="InterPro" id="IPR005861">
    <property type="entry name" value="HisP_aminotrans"/>
</dbReference>
<dbReference type="AlphaFoldDB" id="A0A546XB85"/>
<dbReference type="OrthoDB" id="9809616at2"/>
<dbReference type="HAMAP" id="MF_01023">
    <property type="entry name" value="HisC_aminotrans_2"/>
    <property type="match status" value="1"/>
</dbReference>
<dbReference type="PANTHER" id="PTHR43643">
    <property type="entry name" value="HISTIDINOL-PHOSPHATE AMINOTRANSFERASE 2"/>
    <property type="match status" value="1"/>
</dbReference>
<keyword evidence="8 11" id="KW-0663">Pyridoxal phosphate</keyword>
<dbReference type="InterPro" id="IPR001917">
    <property type="entry name" value="Aminotrans_II_pyridoxalP_BS"/>
</dbReference>